<dbReference type="PANTHER" id="PTHR20881">
    <property type="entry name" value="3-METHYL-2-OXOBUTANOATE HYDROXYMETHYLTRANSFERASE"/>
    <property type="match status" value="1"/>
</dbReference>
<name>A0A316YXF1_9BASI</name>
<evidence type="ECO:0000256" key="2">
    <source>
        <dbReference type="ARBA" id="ARBA00008676"/>
    </source>
</evidence>
<feature type="region of interest" description="Disordered" evidence="6">
    <location>
        <begin position="63"/>
        <end position="101"/>
    </location>
</feature>
<keyword evidence="8" id="KW-1185">Reference proteome</keyword>
<sequence length="448" mass="47789">MSSVASTSKVTLGLLQKGASASLWSATCDLAARSRAPPVWTANRSSDYRTRRSFSQSRAAWSVWPSGMEPGSERKRGEAQQSTSAQASSTSGLPKYHPPRSITVQDLQEMKERQEPIAMLTAYDYPSALAHRSAKVDISLIGDSLANVALGHPTTQQLDIDAMVHHCAAVSRGVNDPILSHPSLPPTPLIIADLPFGIAQLPLEAAVPAALDVVRKGRLHGLKIEGGREVIPLISHLTSFGTAVMAHIGLQPQRFSSASALSLQARTAVEAIELLDEALALEEAGAFAMLIECVPGRVAAEVTKRLRIPTIGIGAGKGTDGQVLVQDDILGEINSPLSLLRVLEAQEQGGESPSSSLLPKPSAPTTPRFVRNFAMQATGTTGGAVRVAAVQAYVKAVKERTYPNDEEGYKMKREEWAALKAWLEEFDQQEAATAAAEEGRQSADEVIV</sequence>
<keyword evidence="4" id="KW-0808">Transferase</keyword>
<dbReference type="Pfam" id="PF02548">
    <property type="entry name" value="Pantoate_transf"/>
    <property type="match status" value="1"/>
</dbReference>
<dbReference type="InterPro" id="IPR040442">
    <property type="entry name" value="Pyrv_kinase-like_dom_sf"/>
</dbReference>
<dbReference type="InParanoid" id="A0A316YXF1"/>
<evidence type="ECO:0000256" key="3">
    <source>
        <dbReference type="ARBA" id="ARBA00012618"/>
    </source>
</evidence>
<comment type="catalytic activity">
    <reaction evidence="5">
        <text>(6R)-5,10-methylene-5,6,7,8-tetrahydrofolate + 3-methyl-2-oxobutanoate + H2O = 2-dehydropantoate + (6S)-5,6,7,8-tetrahydrofolate</text>
        <dbReference type="Rhea" id="RHEA:11824"/>
        <dbReference type="ChEBI" id="CHEBI:11561"/>
        <dbReference type="ChEBI" id="CHEBI:11851"/>
        <dbReference type="ChEBI" id="CHEBI:15377"/>
        <dbReference type="ChEBI" id="CHEBI:15636"/>
        <dbReference type="ChEBI" id="CHEBI:57453"/>
        <dbReference type="EC" id="2.1.2.11"/>
    </reaction>
</comment>
<dbReference type="UniPathway" id="UPA00028">
    <property type="reaction ID" value="UER00003"/>
</dbReference>
<evidence type="ECO:0000256" key="6">
    <source>
        <dbReference type="SAM" id="MobiDB-lite"/>
    </source>
</evidence>
<dbReference type="InterPro" id="IPR003700">
    <property type="entry name" value="Pantoate_hydroxy_MeTrfase"/>
</dbReference>
<evidence type="ECO:0000256" key="4">
    <source>
        <dbReference type="ARBA" id="ARBA00022679"/>
    </source>
</evidence>
<comment type="pathway">
    <text evidence="1">Cofactor biosynthesis; (R)-pantothenate biosynthesis; (R)-pantoate from 3-methyl-2-oxobutanoate: step 1/2.</text>
</comment>
<dbReference type="OrthoDB" id="425211at2759"/>
<dbReference type="InterPro" id="IPR015813">
    <property type="entry name" value="Pyrv/PenolPyrv_kinase-like_dom"/>
</dbReference>
<dbReference type="AlphaFoldDB" id="A0A316YXF1"/>
<evidence type="ECO:0000256" key="5">
    <source>
        <dbReference type="ARBA" id="ARBA00049172"/>
    </source>
</evidence>
<dbReference type="GO" id="GO:0003864">
    <property type="term" value="F:3-methyl-2-oxobutanoate hydroxymethyltransferase activity"/>
    <property type="evidence" value="ECO:0007669"/>
    <property type="project" value="UniProtKB-EC"/>
</dbReference>
<dbReference type="GO" id="GO:0000287">
    <property type="term" value="F:magnesium ion binding"/>
    <property type="evidence" value="ECO:0007669"/>
    <property type="project" value="TreeGrafter"/>
</dbReference>
<proteinExistence type="inferred from homology"/>
<dbReference type="HAMAP" id="MF_00156">
    <property type="entry name" value="PanB"/>
    <property type="match status" value="1"/>
</dbReference>
<evidence type="ECO:0000256" key="1">
    <source>
        <dbReference type="ARBA" id="ARBA00005033"/>
    </source>
</evidence>
<organism evidence="7 8">
    <name type="scientific">Acaromyces ingoldii</name>
    <dbReference type="NCBI Taxonomy" id="215250"/>
    <lineage>
        <taxon>Eukaryota</taxon>
        <taxon>Fungi</taxon>
        <taxon>Dikarya</taxon>
        <taxon>Basidiomycota</taxon>
        <taxon>Ustilaginomycotina</taxon>
        <taxon>Exobasidiomycetes</taxon>
        <taxon>Exobasidiales</taxon>
        <taxon>Cryptobasidiaceae</taxon>
        <taxon>Acaromyces</taxon>
    </lineage>
</organism>
<dbReference type="GO" id="GO:0015940">
    <property type="term" value="P:pantothenate biosynthetic process"/>
    <property type="evidence" value="ECO:0007669"/>
    <property type="project" value="UniProtKB-UniPathway"/>
</dbReference>
<dbReference type="EC" id="2.1.2.11" evidence="3"/>
<protein>
    <recommendedName>
        <fullName evidence="3">3-methyl-2-oxobutanoate hydroxymethyltransferase</fullName>
        <ecNumber evidence="3">2.1.2.11</ecNumber>
    </recommendedName>
</protein>
<evidence type="ECO:0000313" key="8">
    <source>
        <dbReference type="Proteomes" id="UP000245768"/>
    </source>
</evidence>
<dbReference type="STRING" id="215250.A0A316YXF1"/>
<dbReference type="FunCoup" id="A0A316YXF1">
    <property type="interactions" value="293"/>
</dbReference>
<dbReference type="Proteomes" id="UP000245768">
    <property type="component" value="Unassembled WGS sequence"/>
</dbReference>
<reference evidence="7 8" key="1">
    <citation type="journal article" date="2018" name="Mol. Biol. Evol.">
        <title>Broad Genomic Sampling Reveals a Smut Pathogenic Ancestry of the Fungal Clade Ustilaginomycotina.</title>
        <authorList>
            <person name="Kijpornyongpan T."/>
            <person name="Mondo S.J."/>
            <person name="Barry K."/>
            <person name="Sandor L."/>
            <person name="Lee J."/>
            <person name="Lipzen A."/>
            <person name="Pangilinan J."/>
            <person name="LaButti K."/>
            <person name="Hainaut M."/>
            <person name="Henrissat B."/>
            <person name="Grigoriev I.V."/>
            <person name="Spatafora J.W."/>
            <person name="Aime M.C."/>
        </authorList>
    </citation>
    <scope>NUCLEOTIDE SEQUENCE [LARGE SCALE GENOMIC DNA]</scope>
    <source>
        <strain evidence="7 8">MCA 4198</strain>
    </source>
</reference>
<dbReference type="CDD" id="cd06557">
    <property type="entry name" value="KPHMT-like"/>
    <property type="match status" value="1"/>
</dbReference>
<dbReference type="GO" id="GO:0005739">
    <property type="term" value="C:mitochondrion"/>
    <property type="evidence" value="ECO:0007669"/>
    <property type="project" value="TreeGrafter"/>
</dbReference>
<dbReference type="PANTHER" id="PTHR20881:SF0">
    <property type="entry name" value="3-METHYL-2-OXOBUTANOATE HYDROXYMETHYLTRANSFERASE"/>
    <property type="match status" value="1"/>
</dbReference>
<accession>A0A316YXF1</accession>
<comment type="similarity">
    <text evidence="2">Belongs to the PanB family.</text>
</comment>
<feature type="compositionally biased region" description="Low complexity" evidence="6">
    <location>
        <begin position="79"/>
        <end position="91"/>
    </location>
</feature>
<keyword evidence="7" id="KW-0670">Pyruvate</keyword>
<evidence type="ECO:0000313" key="7">
    <source>
        <dbReference type="EMBL" id="PWN93736.1"/>
    </source>
</evidence>
<dbReference type="Gene3D" id="3.20.20.60">
    <property type="entry name" value="Phosphoenolpyruvate-binding domains"/>
    <property type="match status" value="1"/>
</dbReference>
<gene>
    <name evidence="7" type="ORF">FA10DRAFT_237308</name>
</gene>
<dbReference type="EMBL" id="KZ819634">
    <property type="protein sequence ID" value="PWN93736.1"/>
    <property type="molecule type" value="Genomic_DNA"/>
</dbReference>
<dbReference type="GeneID" id="37041018"/>
<dbReference type="RefSeq" id="XP_025380934.1">
    <property type="nucleotide sequence ID" value="XM_025519102.1"/>
</dbReference>
<dbReference type="SUPFAM" id="SSF51621">
    <property type="entry name" value="Phosphoenolpyruvate/pyruvate domain"/>
    <property type="match status" value="1"/>
</dbReference>